<keyword evidence="3" id="KW-1185">Reference proteome</keyword>
<dbReference type="Pfam" id="PF02954">
    <property type="entry name" value="HTH_8"/>
    <property type="match status" value="1"/>
</dbReference>
<evidence type="ECO:0000259" key="1">
    <source>
        <dbReference type="PROSITE" id="PS50112"/>
    </source>
</evidence>
<dbReference type="Proteomes" id="UP000004291">
    <property type="component" value="Chromosome"/>
</dbReference>
<dbReference type="HOGENOM" id="CLU_562490_0_0_5"/>
<dbReference type="RefSeq" id="WP_007196615.1">
    <property type="nucleotide sequence ID" value="NZ_CM002917.1"/>
</dbReference>
<dbReference type="GO" id="GO:0006355">
    <property type="term" value="P:regulation of DNA-templated transcription"/>
    <property type="evidence" value="ECO:0007669"/>
    <property type="project" value="InterPro"/>
</dbReference>
<dbReference type="PRINTS" id="PR01590">
    <property type="entry name" value="HTHFIS"/>
</dbReference>
<dbReference type="InterPro" id="IPR011785">
    <property type="entry name" value="Tscrpt_reg_PpsR-CrtJ"/>
</dbReference>
<dbReference type="Gene3D" id="1.10.10.60">
    <property type="entry name" value="Homeodomain-like"/>
    <property type="match status" value="1"/>
</dbReference>
<dbReference type="InterPro" id="IPR013767">
    <property type="entry name" value="PAS_fold"/>
</dbReference>
<dbReference type="InterPro" id="IPR002197">
    <property type="entry name" value="HTH_Fis"/>
</dbReference>
<feature type="domain" description="PAS" evidence="1">
    <location>
        <begin position="160"/>
        <end position="233"/>
    </location>
</feature>
<dbReference type="SUPFAM" id="SSF46689">
    <property type="entry name" value="Homeodomain-like"/>
    <property type="match status" value="1"/>
</dbReference>
<dbReference type="CDD" id="cd00130">
    <property type="entry name" value="PAS"/>
    <property type="match status" value="1"/>
</dbReference>
<gene>
    <name evidence="2" type="ORF">HPDFL43_04121</name>
</gene>
<dbReference type="AlphaFoldDB" id="A9DAB6"/>
<comment type="caution">
    <text evidence="2">The sequence shown here is derived from an EMBL/GenBank/DDBJ whole genome shotgun (WGS) entry which is preliminary data.</text>
</comment>
<reference evidence="2 3" key="1">
    <citation type="submission" date="2007-10" db="EMBL/GenBank/DDBJ databases">
        <authorList>
            <person name="Wagner-Dobler I."/>
            <person name="Ferriera S."/>
            <person name="Johnson J."/>
            <person name="Kravitz S."/>
            <person name="Beeson K."/>
            <person name="Sutton G."/>
            <person name="Rogers Y.-H."/>
            <person name="Friedman R."/>
            <person name="Frazier M."/>
            <person name="Venter J.C."/>
        </authorList>
    </citation>
    <scope>NUCLEOTIDE SEQUENCE [LARGE SCALE GENOMIC DNA]</scope>
    <source>
        <strain evidence="2 3">DFL-43</strain>
    </source>
</reference>
<evidence type="ECO:0000313" key="3">
    <source>
        <dbReference type="Proteomes" id="UP000004291"/>
    </source>
</evidence>
<dbReference type="NCBIfam" id="TIGR02040">
    <property type="entry name" value="PpsR-CrtJ"/>
    <property type="match status" value="1"/>
</dbReference>
<dbReference type="SMART" id="SM00091">
    <property type="entry name" value="PAS"/>
    <property type="match status" value="2"/>
</dbReference>
<dbReference type="OrthoDB" id="5499170at2"/>
<dbReference type="EMBL" id="ABIA03000002">
    <property type="protein sequence ID" value="EDQ32701.1"/>
    <property type="molecule type" value="Genomic_DNA"/>
</dbReference>
<dbReference type="Gene3D" id="1.20.5.430">
    <property type="match status" value="1"/>
</dbReference>
<dbReference type="PROSITE" id="PS50112">
    <property type="entry name" value="PAS"/>
    <property type="match status" value="1"/>
</dbReference>
<accession>A9DAB6</accession>
<dbReference type="Pfam" id="PF13426">
    <property type="entry name" value="PAS_9"/>
    <property type="match status" value="1"/>
</dbReference>
<dbReference type="InterPro" id="IPR035965">
    <property type="entry name" value="PAS-like_dom_sf"/>
</dbReference>
<dbReference type="GO" id="GO:0043565">
    <property type="term" value="F:sequence-specific DNA binding"/>
    <property type="evidence" value="ECO:0007669"/>
    <property type="project" value="InterPro"/>
</dbReference>
<organism evidence="2 3">
    <name type="scientific">Hoeflea phototrophica (strain DSM 17068 / NCIMB 14078 / DFL-43)</name>
    <dbReference type="NCBI Taxonomy" id="411684"/>
    <lineage>
        <taxon>Bacteria</taxon>
        <taxon>Pseudomonadati</taxon>
        <taxon>Pseudomonadota</taxon>
        <taxon>Alphaproteobacteria</taxon>
        <taxon>Hyphomicrobiales</taxon>
        <taxon>Rhizobiaceae</taxon>
        <taxon>Hoeflea</taxon>
    </lineage>
</organism>
<dbReference type="STRING" id="411684.HPDFL43_04121"/>
<dbReference type="SUPFAM" id="SSF55785">
    <property type="entry name" value="PYP-like sensor domain (PAS domain)"/>
    <property type="match status" value="2"/>
</dbReference>
<dbReference type="InterPro" id="IPR000014">
    <property type="entry name" value="PAS"/>
</dbReference>
<dbReference type="NCBIfam" id="TIGR00229">
    <property type="entry name" value="sensory_box"/>
    <property type="match status" value="2"/>
</dbReference>
<reference evidence="2 3" key="2">
    <citation type="submission" date="2012-06" db="EMBL/GenBank/DDBJ databases">
        <authorList>
            <person name="Fiebig A."/>
        </authorList>
    </citation>
    <scope>NUCLEOTIDE SEQUENCE [LARGE SCALE GENOMIC DNA]</scope>
    <source>
        <strain evidence="2 3">DFL-43</strain>
    </source>
</reference>
<dbReference type="Pfam" id="PF00989">
    <property type="entry name" value="PAS"/>
    <property type="match status" value="1"/>
</dbReference>
<dbReference type="eggNOG" id="COG2204">
    <property type="taxonomic scope" value="Bacteria"/>
</dbReference>
<dbReference type="InterPro" id="IPR009057">
    <property type="entry name" value="Homeodomain-like_sf"/>
</dbReference>
<sequence length="478" mass="52919">MEQHTTRVAHRTFEKTIQAFADLRPEVSLALASMGADLTLLVDSSGSVIDVAYFDAAIERFGVEDWPGRSWADTVTRESLDKIQNLIDECTKKGASRSHQVNHPGGRSADLPIEYVLRRVEGFPYMIAYGTDLRKFAEVQQQLIQAQFELEREYRRVRESEARYRVIYQKMDSALLVVDGETRRIIDGNAAAGRILGVTLSKLVGDTLISQAERDHRERLTEALAESRALGQSRSVTIAAAANGASIELQISPYRENGKINQLVAISNPTADEYAMGGMSSDRWAWTEAVPEAQLVIDGKGAVYSVNGRFLDMIHVLGRNHAIGRNVNNWLGASSVDIQVLSNRLRDEGEVRQFLTVVRDEMGSSRPVRLSATRIEAGSEDPLYSVIVTEQSSRDLPSTTHTNGVHGATSDFSELIGRVPLKELIRESADVIEKLCIEAALTQTENNRAAAADLLGLSRQSLYLKLKRYGLEDFNGRA</sequence>
<name>A9DAB6_HOEPD</name>
<proteinExistence type="predicted"/>
<evidence type="ECO:0000313" key="2">
    <source>
        <dbReference type="EMBL" id="EDQ32701.1"/>
    </source>
</evidence>
<protein>
    <submittedName>
        <fullName evidence="2">Transcriptional regulator PpsR</fullName>
    </submittedName>
</protein>
<dbReference type="Gene3D" id="3.30.450.20">
    <property type="entry name" value="PAS domain"/>
    <property type="match status" value="3"/>
</dbReference>